<feature type="compositionally biased region" description="Basic and acidic residues" evidence="8">
    <location>
        <begin position="697"/>
        <end position="713"/>
    </location>
</feature>
<protein>
    <submittedName>
        <fullName evidence="12">Ammonium_transp domain-containing protein</fullName>
    </submittedName>
</protein>
<evidence type="ECO:0000256" key="2">
    <source>
        <dbReference type="ARBA" id="ARBA00005887"/>
    </source>
</evidence>
<dbReference type="GO" id="GO:0005886">
    <property type="term" value="C:plasma membrane"/>
    <property type="evidence" value="ECO:0007669"/>
    <property type="project" value="TreeGrafter"/>
</dbReference>
<dbReference type="GO" id="GO:0097272">
    <property type="term" value="P:ammonium homeostasis"/>
    <property type="evidence" value="ECO:0007669"/>
    <property type="project" value="TreeGrafter"/>
</dbReference>
<dbReference type="WBParaSite" id="maker-uti_cns_0010903-snap-gene-0.3-mRNA-1">
    <property type="protein sequence ID" value="maker-uti_cns_0010903-snap-gene-0.3-mRNA-1"/>
    <property type="gene ID" value="maker-uti_cns_0010903-snap-gene-0.3"/>
</dbReference>
<feature type="chain" id="PRO_5009320795" evidence="9">
    <location>
        <begin position="18"/>
        <end position="928"/>
    </location>
</feature>
<evidence type="ECO:0000256" key="5">
    <source>
        <dbReference type="ARBA" id="ARBA00022989"/>
    </source>
</evidence>
<organism evidence="11 12">
    <name type="scientific">Macrostomum lignano</name>
    <dbReference type="NCBI Taxonomy" id="282301"/>
    <lineage>
        <taxon>Eukaryota</taxon>
        <taxon>Metazoa</taxon>
        <taxon>Spiralia</taxon>
        <taxon>Lophotrochozoa</taxon>
        <taxon>Platyhelminthes</taxon>
        <taxon>Rhabditophora</taxon>
        <taxon>Macrostomorpha</taxon>
        <taxon>Macrostomida</taxon>
        <taxon>Macrostomidae</taxon>
        <taxon>Macrostomum</taxon>
    </lineage>
</organism>
<comment type="subcellular location">
    <subcellularLocation>
        <location evidence="1">Membrane</location>
        <topology evidence="1">Multi-pass membrane protein</topology>
    </subcellularLocation>
</comment>
<feature type="compositionally biased region" description="Low complexity" evidence="8">
    <location>
        <begin position="734"/>
        <end position="752"/>
    </location>
</feature>
<accession>A0A1I8I9W1</accession>
<dbReference type="Gene3D" id="1.10.3430.10">
    <property type="entry name" value="Ammonium transporter AmtB like domains"/>
    <property type="match status" value="1"/>
</dbReference>
<keyword evidence="5" id="KW-1133">Transmembrane helix</keyword>
<dbReference type="InterPro" id="IPR029020">
    <property type="entry name" value="Ammonium/urea_transptr"/>
</dbReference>
<name>A0A1I8I9W1_9PLAT</name>
<feature type="compositionally biased region" description="Polar residues" evidence="8">
    <location>
        <begin position="753"/>
        <end position="774"/>
    </location>
</feature>
<comment type="similarity">
    <text evidence="2">Belongs to the ammonia transporter channel (TC 1.A.11.2) family.</text>
</comment>
<keyword evidence="7" id="KW-0924">Ammonia transport</keyword>
<feature type="region of interest" description="Disordered" evidence="8">
    <location>
        <begin position="482"/>
        <end position="514"/>
    </location>
</feature>
<feature type="signal peptide" evidence="9">
    <location>
        <begin position="1"/>
        <end position="17"/>
    </location>
</feature>
<keyword evidence="4" id="KW-0812">Transmembrane</keyword>
<evidence type="ECO:0000256" key="6">
    <source>
        <dbReference type="ARBA" id="ARBA00023136"/>
    </source>
</evidence>
<dbReference type="PANTHER" id="PTHR11730:SF6">
    <property type="entry name" value="AMMONIUM TRANSPORTER"/>
    <property type="match status" value="1"/>
</dbReference>
<dbReference type="Pfam" id="PF00909">
    <property type="entry name" value="Ammonium_transp"/>
    <property type="match status" value="1"/>
</dbReference>
<keyword evidence="3" id="KW-0813">Transport</keyword>
<evidence type="ECO:0000256" key="4">
    <source>
        <dbReference type="ARBA" id="ARBA00022692"/>
    </source>
</evidence>
<evidence type="ECO:0000259" key="10">
    <source>
        <dbReference type="Pfam" id="PF00909"/>
    </source>
</evidence>
<sequence>KLLLRLLRLLLLPAPWRRPFSLLGREGVLTRRCCPSAARIRSGAEAVPVSSPRCRTGACRGCCGTELLAEAKSSLVTERPAKGPDGIWVEIGGRLVHQLMLSNRLPPRRRLAATAASLGEELSSRLFAAQADQLIDWPHGSNSLGRAVRRGAKVALVGRASRRLLLSILLLAVAGFAFLEAGSVRSKGVTNILIKNALDAFFGGIAYYAMGWALAYGEPSNWFCGTANFFLFNMPDGRLAQWFFEYVFAATAATIVSGAMAERCNFLAYIVYSTFITDLDLERIWKRIWRISIGSGADLSGSGADLGADLMDRIWSGSGADLERIWSGSHGSDLEQIWSGSHGSDLGADLDRIWSGSSWIGSGADLERISWDRIWSAIWSGSGADLMDRGSRADLGADLERISIGIWSGSRSDLERISWIGSQCAQESVEWSALPQRWLWDDVVEGGLTPNAASAPGQKASSTDVLEWGQLVVSLDKQLQQRRKRQAQTGLKNPGKQPTPTSNESAGQEVGTKAERKMDKLGEVQADMLRLNGSWLPFSGCRSSSSSGRGHFWRSFVERHSFDVRGSRSRSGSSRHRQSSSFVGISVGQRVDQPGQIFWPSESDNPWRRSQRRAAAASASEQRADQVGRSRQGVSTLEAAAAAAVSAAITVKANSNAPECRQQRLYIRLSDDVLNSRWAYAARQGSKGRPGRLRLPASERLRRGMTERRREHVPSVVAEATAGASSSCVASAASGGGLSSASRRNASGSLGSESINASRSSNQKTARSDSSLSGSVDACSARVSMSLNGEAALQQQRTWPAGRGANSAVGGGHSCSKQSLSLLLSTLPLVSLGGSFSHAGCCSSGCRTSRIAVGCGRQTSKEQRVAGDALHRLQQVRLQRQSQVQHQQGLVLQLLLVLTSLQSRRFRCDPNLPEPFECAAIFKQLLVQ</sequence>
<keyword evidence="11" id="KW-1185">Reference proteome</keyword>
<dbReference type="GO" id="GO:0008519">
    <property type="term" value="F:ammonium channel activity"/>
    <property type="evidence" value="ECO:0007669"/>
    <property type="project" value="InterPro"/>
</dbReference>
<proteinExistence type="inferred from homology"/>
<evidence type="ECO:0000256" key="8">
    <source>
        <dbReference type="SAM" id="MobiDB-lite"/>
    </source>
</evidence>
<feature type="region of interest" description="Disordered" evidence="8">
    <location>
        <begin position="563"/>
        <end position="631"/>
    </location>
</feature>
<keyword evidence="9" id="KW-0732">Signal</keyword>
<feature type="compositionally biased region" description="Polar residues" evidence="8">
    <location>
        <begin position="496"/>
        <end position="506"/>
    </location>
</feature>
<dbReference type="PANTHER" id="PTHR11730">
    <property type="entry name" value="AMMONIUM TRANSPORTER"/>
    <property type="match status" value="1"/>
</dbReference>
<feature type="domain" description="Ammonium transporter AmtB-like" evidence="10">
    <location>
        <begin position="168"/>
        <end position="281"/>
    </location>
</feature>
<evidence type="ECO:0000313" key="12">
    <source>
        <dbReference type="WBParaSite" id="maker-uti_cns_0010903-snap-gene-0.3-mRNA-1"/>
    </source>
</evidence>
<dbReference type="Proteomes" id="UP000095280">
    <property type="component" value="Unplaced"/>
</dbReference>
<feature type="region of interest" description="Disordered" evidence="8">
    <location>
        <begin position="685"/>
        <end position="718"/>
    </location>
</feature>
<dbReference type="SUPFAM" id="SSF111352">
    <property type="entry name" value="Ammonium transporter"/>
    <property type="match status" value="1"/>
</dbReference>
<evidence type="ECO:0000256" key="9">
    <source>
        <dbReference type="SAM" id="SignalP"/>
    </source>
</evidence>
<evidence type="ECO:0000256" key="3">
    <source>
        <dbReference type="ARBA" id="ARBA00022448"/>
    </source>
</evidence>
<evidence type="ECO:0000313" key="11">
    <source>
        <dbReference type="Proteomes" id="UP000095280"/>
    </source>
</evidence>
<evidence type="ECO:0000256" key="1">
    <source>
        <dbReference type="ARBA" id="ARBA00004141"/>
    </source>
</evidence>
<keyword evidence="6" id="KW-0472">Membrane</keyword>
<reference evidence="12" key="1">
    <citation type="submission" date="2016-11" db="UniProtKB">
        <authorList>
            <consortium name="WormBaseParasite"/>
        </authorList>
    </citation>
    <scope>IDENTIFICATION</scope>
</reference>
<evidence type="ECO:0000256" key="7">
    <source>
        <dbReference type="ARBA" id="ARBA00023177"/>
    </source>
</evidence>
<dbReference type="AlphaFoldDB" id="A0A1I8I9W1"/>
<feature type="region of interest" description="Disordered" evidence="8">
    <location>
        <begin position="734"/>
        <end position="774"/>
    </location>
</feature>
<dbReference type="InterPro" id="IPR024041">
    <property type="entry name" value="NH4_transpt_AmtB-like_dom"/>
</dbReference>